<keyword evidence="2" id="KW-0326">Glycosidase</keyword>
<dbReference type="PROSITE" id="PS50853">
    <property type="entry name" value="FN3"/>
    <property type="match status" value="1"/>
</dbReference>
<keyword evidence="3" id="KW-0119">Carbohydrate metabolism</keyword>
<dbReference type="EMBL" id="MWWW01000001">
    <property type="protein sequence ID" value="OZG61863.1"/>
    <property type="molecule type" value="Genomic_DNA"/>
</dbReference>
<protein>
    <recommendedName>
        <fullName evidence="4">Fibronectin type-III domain-containing protein</fullName>
    </recommendedName>
</protein>
<organism evidence="5 6">
    <name type="scientific">Bifidobacterium myosotis</name>
    <dbReference type="NCBI Taxonomy" id="1630166"/>
    <lineage>
        <taxon>Bacteria</taxon>
        <taxon>Bacillati</taxon>
        <taxon>Actinomycetota</taxon>
        <taxon>Actinomycetes</taxon>
        <taxon>Bifidobacteriales</taxon>
        <taxon>Bifidobacteriaceae</taxon>
        <taxon>Bifidobacterium</taxon>
    </lineage>
</organism>
<evidence type="ECO:0000256" key="2">
    <source>
        <dbReference type="ARBA" id="ARBA00023295"/>
    </source>
</evidence>
<keyword evidence="6" id="KW-1185">Reference proteome</keyword>
<evidence type="ECO:0000256" key="1">
    <source>
        <dbReference type="ARBA" id="ARBA00022737"/>
    </source>
</evidence>
<evidence type="ECO:0000313" key="6">
    <source>
        <dbReference type="Proteomes" id="UP000216871"/>
    </source>
</evidence>
<dbReference type="GO" id="GO:0016798">
    <property type="term" value="F:hydrolase activity, acting on glycosyl bonds"/>
    <property type="evidence" value="ECO:0007669"/>
    <property type="project" value="UniProtKB-KW"/>
</dbReference>
<dbReference type="InterPro" id="IPR050964">
    <property type="entry name" value="Striated_Muscle_Regulatory"/>
</dbReference>
<feature type="domain" description="Fibronectin type-III" evidence="4">
    <location>
        <begin position="77"/>
        <end position="169"/>
    </location>
</feature>
<proteinExistence type="predicted"/>
<keyword evidence="3" id="KW-0624">Polysaccharide degradation</keyword>
<reference evidence="5 6" key="1">
    <citation type="journal article" date="2017" name="BMC Genomics">
        <title>Comparative genomic and phylogenomic analyses of the Bifidobacteriaceae family.</title>
        <authorList>
            <person name="Lugli G.A."/>
            <person name="Milani C."/>
            <person name="Turroni F."/>
            <person name="Duranti S."/>
            <person name="Mancabelli L."/>
            <person name="Mangifesta M."/>
            <person name="Ferrario C."/>
            <person name="Modesto M."/>
            <person name="Mattarelli P."/>
            <person name="Jiri K."/>
            <person name="van Sinderen D."/>
            <person name="Ventura M."/>
        </authorList>
    </citation>
    <scope>NUCLEOTIDE SEQUENCE [LARGE SCALE GENOMIC DNA]</scope>
    <source>
        <strain evidence="5 6">DSM 100196</strain>
    </source>
</reference>
<comment type="caution">
    <text evidence="5">The sequence shown here is derived from an EMBL/GenBank/DDBJ whole genome shotgun (WGS) entry which is preliminary data.</text>
</comment>
<dbReference type="PANTHER" id="PTHR13817:SF166">
    <property type="entry name" value="NEURONAL IGCAM-RELATED"/>
    <property type="match status" value="1"/>
</dbReference>
<evidence type="ECO:0000259" key="4">
    <source>
        <dbReference type="PROSITE" id="PS50853"/>
    </source>
</evidence>
<dbReference type="OrthoDB" id="5062992at2"/>
<dbReference type="RefSeq" id="WP_094666588.1">
    <property type="nucleotide sequence ID" value="NZ_MWWW01000001.1"/>
</dbReference>
<dbReference type="Gene3D" id="2.60.40.10">
    <property type="entry name" value="Immunoglobulins"/>
    <property type="match status" value="1"/>
</dbReference>
<gene>
    <name evidence="5" type="ORF">BMYO_0013</name>
</gene>
<dbReference type="Pfam" id="PF00041">
    <property type="entry name" value="fn3"/>
    <property type="match status" value="1"/>
</dbReference>
<dbReference type="SMART" id="SM00060">
    <property type="entry name" value="FN3"/>
    <property type="match status" value="1"/>
</dbReference>
<keyword evidence="1" id="KW-0677">Repeat</keyword>
<name>A0A261FSE0_9BIFI</name>
<dbReference type="InterPro" id="IPR036116">
    <property type="entry name" value="FN3_sf"/>
</dbReference>
<dbReference type="PANTHER" id="PTHR13817">
    <property type="entry name" value="TITIN"/>
    <property type="match status" value="1"/>
</dbReference>
<accession>A0A261FSE0</accession>
<dbReference type="InterPro" id="IPR013783">
    <property type="entry name" value="Ig-like_fold"/>
</dbReference>
<evidence type="ECO:0000256" key="3">
    <source>
        <dbReference type="ARBA" id="ARBA00023326"/>
    </source>
</evidence>
<dbReference type="InterPro" id="IPR003961">
    <property type="entry name" value="FN3_dom"/>
</dbReference>
<keyword evidence="2" id="KW-0378">Hydrolase</keyword>
<dbReference type="GO" id="GO:0000272">
    <property type="term" value="P:polysaccharide catabolic process"/>
    <property type="evidence" value="ECO:0007669"/>
    <property type="project" value="UniProtKB-KW"/>
</dbReference>
<evidence type="ECO:0000313" key="5">
    <source>
        <dbReference type="EMBL" id="OZG61863.1"/>
    </source>
</evidence>
<dbReference type="AlphaFoldDB" id="A0A261FSE0"/>
<dbReference type="Proteomes" id="UP000216871">
    <property type="component" value="Unassembled WGS sequence"/>
</dbReference>
<dbReference type="SUPFAM" id="SSF49265">
    <property type="entry name" value="Fibronectin type III"/>
    <property type="match status" value="1"/>
</dbReference>
<sequence>MDTRSGFGKGGTNIHLTPVDVAAELPKRAAWAPIGTTAYTFADVARGTYQVTIEATTGEDKVSAASEPSEPIIVAAVPAKPNKPGVTSSGDTMNVTWQAPADGGTPVASYVLTLRNLTENTVKVVKAEAGEEAKSVSGLTAGNYTASVIAVNAIGMSAESSPSLPCLIK</sequence>
<dbReference type="CDD" id="cd00063">
    <property type="entry name" value="FN3"/>
    <property type="match status" value="1"/>
</dbReference>